<dbReference type="SUPFAM" id="SSF52540">
    <property type="entry name" value="P-loop containing nucleoside triphosphate hydrolases"/>
    <property type="match status" value="1"/>
</dbReference>
<dbReference type="InterPro" id="IPR027417">
    <property type="entry name" value="P-loop_NTPase"/>
</dbReference>
<name>A0AAV5KN15_9ROSI</name>
<keyword evidence="8" id="KW-1185">Reference proteome</keyword>
<keyword evidence="6" id="KW-0732">Signal</keyword>
<reference evidence="7 8" key="1">
    <citation type="journal article" date="2021" name="Commun. Biol.">
        <title>The genome of Shorea leprosula (Dipterocarpaceae) highlights the ecological relevance of drought in aseasonal tropical rainforests.</title>
        <authorList>
            <person name="Ng K.K.S."/>
            <person name="Kobayashi M.J."/>
            <person name="Fawcett J.A."/>
            <person name="Hatakeyama M."/>
            <person name="Paape T."/>
            <person name="Ng C.H."/>
            <person name="Ang C.C."/>
            <person name="Tnah L.H."/>
            <person name="Lee C.T."/>
            <person name="Nishiyama T."/>
            <person name="Sese J."/>
            <person name="O'Brien M.J."/>
            <person name="Copetti D."/>
            <person name="Mohd Noor M.I."/>
            <person name="Ong R.C."/>
            <person name="Putra M."/>
            <person name="Sireger I.Z."/>
            <person name="Indrioko S."/>
            <person name="Kosugi Y."/>
            <person name="Izuno A."/>
            <person name="Isagi Y."/>
            <person name="Lee S.L."/>
            <person name="Shimizu K.K."/>
        </authorList>
    </citation>
    <scope>NUCLEOTIDE SEQUENCE [LARGE SCALE GENOMIC DNA]</scope>
    <source>
        <strain evidence="7">214</strain>
    </source>
</reference>
<dbReference type="GO" id="GO:0003777">
    <property type="term" value="F:microtubule motor activity"/>
    <property type="evidence" value="ECO:0007669"/>
    <property type="project" value="InterPro"/>
</dbReference>
<protein>
    <recommendedName>
        <fullName evidence="9">Kinesin motor domain-containing protein</fullName>
    </recommendedName>
</protein>
<evidence type="ECO:0000256" key="4">
    <source>
        <dbReference type="ARBA" id="ARBA00022840"/>
    </source>
</evidence>
<proteinExistence type="predicted"/>
<evidence type="ECO:0008006" key="9">
    <source>
        <dbReference type="Google" id="ProtNLM"/>
    </source>
</evidence>
<accession>A0AAV5KN15</accession>
<sequence length="132" mass="15277">MEFWTMAGVLACISLADLNAGEMINTLKYANRACNIQNKPVVNRDPITNDMLNICQQLEYLQAELYASGGFKQARAQKSYVFNPLNLARIFCCHLIYCKRTPSFLQLKKYRNPQIYHNDYLEEVKETTERGN</sequence>
<dbReference type="Proteomes" id="UP001054252">
    <property type="component" value="Unassembled WGS sequence"/>
</dbReference>
<evidence type="ECO:0000256" key="6">
    <source>
        <dbReference type="SAM" id="SignalP"/>
    </source>
</evidence>
<feature type="signal peptide" evidence="6">
    <location>
        <begin position="1"/>
        <end position="20"/>
    </location>
</feature>
<dbReference type="GO" id="GO:0051231">
    <property type="term" value="P:spindle elongation"/>
    <property type="evidence" value="ECO:0007669"/>
    <property type="project" value="TreeGrafter"/>
</dbReference>
<dbReference type="InterPro" id="IPR036961">
    <property type="entry name" value="Kinesin_motor_dom_sf"/>
</dbReference>
<evidence type="ECO:0000313" key="7">
    <source>
        <dbReference type="EMBL" id="GKV25921.1"/>
    </source>
</evidence>
<comment type="subcellular location">
    <subcellularLocation>
        <location evidence="1">Cytoplasm</location>
    </subcellularLocation>
</comment>
<keyword evidence="5" id="KW-0175">Coiled coil</keyword>
<dbReference type="PANTHER" id="PTHR47969:SF15">
    <property type="entry name" value="CHROMOSOME-ASSOCIATED KINESIN KIF4A-RELATED"/>
    <property type="match status" value="1"/>
</dbReference>
<dbReference type="GO" id="GO:0007018">
    <property type="term" value="P:microtubule-based movement"/>
    <property type="evidence" value="ECO:0007669"/>
    <property type="project" value="InterPro"/>
</dbReference>
<dbReference type="Gene3D" id="3.40.850.10">
    <property type="entry name" value="Kinesin motor domain"/>
    <property type="match status" value="1"/>
</dbReference>
<keyword evidence="2" id="KW-0963">Cytoplasm</keyword>
<keyword evidence="4" id="KW-0067">ATP-binding</keyword>
<comment type="caution">
    <text evidence="7">The sequence shown here is derived from an EMBL/GenBank/DDBJ whole genome shotgun (WGS) entry which is preliminary data.</text>
</comment>
<dbReference type="InterPro" id="IPR027640">
    <property type="entry name" value="Kinesin-like_fam"/>
</dbReference>
<evidence type="ECO:0000256" key="1">
    <source>
        <dbReference type="ARBA" id="ARBA00004496"/>
    </source>
</evidence>
<dbReference type="PANTHER" id="PTHR47969">
    <property type="entry name" value="CHROMOSOME-ASSOCIATED KINESIN KIF4A-RELATED"/>
    <property type="match status" value="1"/>
</dbReference>
<evidence type="ECO:0000256" key="3">
    <source>
        <dbReference type="ARBA" id="ARBA00022741"/>
    </source>
</evidence>
<evidence type="ECO:0000313" key="8">
    <source>
        <dbReference type="Proteomes" id="UP001054252"/>
    </source>
</evidence>
<dbReference type="AlphaFoldDB" id="A0AAV5KN15"/>
<dbReference type="GO" id="GO:0007052">
    <property type="term" value="P:mitotic spindle organization"/>
    <property type="evidence" value="ECO:0007669"/>
    <property type="project" value="TreeGrafter"/>
</dbReference>
<evidence type="ECO:0000256" key="2">
    <source>
        <dbReference type="ARBA" id="ARBA00022490"/>
    </source>
</evidence>
<feature type="chain" id="PRO_5043596267" description="Kinesin motor domain-containing protein" evidence="6">
    <location>
        <begin position="21"/>
        <end position="132"/>
    </location>
</feature>
<organism evidence="7 8">
    <name type="scientific">Rubroshorea leprosula</name>
    <dbReference type="NCBI Taxonomy" id="152421"/>
    <lineage>
        <taxon>Eukaryota</taxon>
        <taxon>Viridiplantae</taxon>
        <taxon>Streptophyta</taxon>
        <taxon>Embryophyta</taxon>
        <taxon>Tracheophyta</taxon>
        <taxon>Spermatophyta</taxon>
        <taxon>Magnoliopsida</taxon>
        <taxon>eudicotyledons</taxon>
        <taxon>Gunneridae</taxon>
        <taxon>Pentapetalae</taxon>
        <taxon>rosids</taxon>
        <taxon>malvids</taxon>
        <taxon>Malvales</taxon>
        <taxon>Dipterocarpaceae</taxon>
        <taxon>Rubroshorea</taxon>
    </lineage>
</organism>
<gene>
    <name evidence="7" type="ORF">SLEP1_g35296</name>
</gene>
<dbReference type="GO" id="GO:0005875">
    <property type="term" value="C:microtubule associated complex"/>
    <property type="evidence" value="ECO:0007669"/>
    <property type="project" value="TreeGrafter"/>
</dbReference>
<dbReference type="EMBL" id="BPVZ01000070">
    <property type="protein sequence ID" value="GKV25921.1"/>
    <property type="molecule type" value="Genomic_DNA"/>
</dbReference>
<keyword evidence="3" id="KW-0547">Nucleotide-binding</keyword>
<dbReference type="GO" id="GO:0005737">
    <property type="term" value="C:cytoplasm"/>
    <property type="evidence" value="ECO:0007669"/>
    <property type="project" value="UniProtKB-SubCell"/>
</dbReference>
<evidence type="ECO:0000256" key="5">
    <source>
        <dbReference type="ARBA" id="ARBA00023054"/>
    </source>
</evidence>
<dbReference type="GO" id="GO:0005524">
    <property type="term" value="F:ATP binding"/>
    <property type="evidence" value="ECO:0007669"/>
    <property type="project" value="UniProtKB-KW"/>
</dbReference>